<keyword evidence="4" id="KW-0645">Protease</keyword>
<name>A0ABR7WDM4_9ACTN</name>
<dbReference type="InterPro" id="IPR004176">
    <property type="entry name" value="Clp_R_N"/>
</dbReference>
<dbReference type="RefSeq" id="WP_190266716.1">
    <property type="nucleotide sequence ID" value="NZ_BAABAD010000004.1"/>
</dbReference>
<evidence type="ECO:0000313" key="4">
    <source>
        <dbReference type="EMBL" id="MBD1319902.1"/>
    </source>
</evidence>
<dbReference type="GO" id="GO:0008233">
    <property type="term" value="F:peptidase activity"/>
    <property type="evidence" value="ECO:0007669"/>
    <property type="project" value="UniProtKB-KW"/>
</dbReference>
<dbReference type="InterPro" id="IPR036628">
    <property type="entry name" value="Clp_N_dom_sf"/>
</dbReference>
<keyword evidence="5" id="KW-1185">Reference proteome</keyword>
<keyword evidence="4" id="KW-0547">Nucleotide-binding</keyword>
<keyword evidence="1" id="KW-0677">Repeat</keyword>
<dbReference type="EMBL" id="JACWMS010000002">
    <property type="protein sequence ID" value="MBD1319902.1"/>
    <property type="molecule type" value="Genomic_DNA"/>
</dbReference>
<comment type="caution">
    <text evidence="4">The sequence shown here is derived from an EMBL/GenBank/DDBJ whole genome shotgun (WGS) entry which is preliminary data.</text>
</comment>
<sequence>MPKPEKPIVLQNTRLDDLIAGIRTVHDDPLDQLASAVVTAEHLGEVADHLIGHFVDQARRAGASWTEIGSSMGVSKQAAQKRFVPRTPDTPLSEESNPFGRFTPRARNVVAEANNLAIGEYSESVTPEHLARGLAVAPESVADLTLRAQGVELTELAAACTPETPAAGQTDGDRKSLVPFDERSKAVLETTVGIALEMGHNYVGTEHLLLALFTDPPVAGTLRSLGVGVEPARTFIQETLAEFTK</sequence>
<dbReference type="Proteomes" id="UP000602395">
    <property type="component" value="Unassembled WGS sequence"/>
</dbReference>
<evidence type="ECO:0000256" key="2">
    <source>
        <dbReference type="SAM" id="MobiDB-lite"/>
    </source>
</evidence>
<dbReference type="Pfam" id="PF02861">
    <property type="entry name" value="Clp_N"/>
    <property type="match status" value="1"/>
</dbReference>
<accession>A0ABR7WDM4</accession>
<dbReference type="SUPFAM" id="SSF81923">
    <property type="entry name" value="Double Clp-N motif"/>
    <property type="match status" value="1"/>
</dbReference>
<organism evidence="4 5">
    <name type="scientific">Gordonia hankookensis</name>
    <dbReference type="NCBI Taxonomy" id="589403"/>
    <lineage>
        <taxon>Bacteria</taxon>
        <taxon>Bacillati</taxon>
        <taxon>Actinomycetota</taxon>
        <taxon>Actinomycetes</taxon>
        <taxon>Mycobacteriales</taxon>
        <taxon>Gordoniaceae</taxon>
        <taxon>Gordonia</taxon>
    </lineage>
</organism>
<evidence type="ECO:0000259" key="3">
    <source>
        <dbReference type="PROSITE" id="PS51903"/>
    </source>
</evidence>
<dbReference type="GO" id="GO:0006508">
    <property type="term" value="P:proteolysis"/>
    <property type="evidence" value="ECO:0007669"/>
    <property type="project" value="UniProtKB-KW"/>
</dbReference>
<protein>
    <submittedName>
        <fullName evidence="4">ATP-dependent Clp protease ATP-binding subunit</fullName>
    </submittedName>
</protein>
<reference evidence="4 5" key="1">
    <citation type="submission" date="2020-09" db="EMBL/GenBank/DDBJ databases">
        <title>Novel species in genus Gordonia.</title>
        <authorList>
            <person name="Zhang G."/>
        </authorList>
    </citation>
    <scope>NUCLEOTIDE SEQUENCE [LARGE SCALE GENOMIC DNA]</scope>
    <source>
        <strain evidence="4 5">ON-33</strain>
    </source>
</reference>
<feature type="region of interest" description="Disordered" evidence="2">
    <location>
        <begin position="76"/>
        <end position="100"/>
    </location>
</feature>
<dbReference type="Gene3D" id="1.10.1780.10">
    <property type="entry name" value="Clp, N-terminal domain"/>
    <property type="match status" value="1"/>
</dbReference>
<dbReference type="PROSITE" id="PS51903">
    <property type="entry name" value="CLP_R"/>
    <property type="match status" value="1"/>
</dbReference>
<keyword evidence="4" id="KW-0067">ATP-binding</keyword>
<gene>
    <name evidence="4" type="ORF">IDF66_09910</name>
</gene>
<evidence type="ECO:0000256" key="1">
    <source>
        <dbReference type="PROSITE-ProRule" id="PRU01251"/>
    </source>
</evidence>
<evidence type="ECO:0000313" key="5">
    <source>
        <dbReference type="Proteomes" id="UP000602395"/>
    </source>
</evidence>
<dbReference type="GO" id="GO:0005524">
    <property type="term" value="F:ATP binding"/>
    <property type="evidence" value="ECO:0007669"/>
    <property type="project" value="UniProtKB-KW"/>
</dbReference>
<keyword evidence="4" id="KW-0378">Hydrolase</keyword>
<proteinExistence type="predicted"/>
<feature type="domain" description="Clp R" evidence="3">
    <location>
        <begin position="99"/>
        <end position="242"/>
    </location>
</feature>